<evidence type="ECO:0000313" key="2">
    <source>
        <dbReference type="Proteomes" id="UP000663873"/>
    </source>
</evidence>
<organism evidence="1 2">
    <name type="scientific">Rotaria socialis</name>
    <dbReference type="NCBI Taxonomy" id="392032"/>
    <lineage>
        <taxon>Eukaryota</taxon>
        <taxon>Metazoa</taxon>
        <taxon>Spiralia</taxon>
        <taxon>Gnathifera</taxon>
        <taxon>Rotifera</taxon>
        <taxon>Eurotatoria</taxon>
        <taxon>Bdelloidea</taxon>
        <taxon>Philodinida</taxon>
        <taxon>Philodinidae</taxon>
        <taxon>Rotaria</taxon>
    </lineage>
</organism>
<evidence type="ECO:0000313" key="1">
    <source>
        <dbReference type="EMBL" id="CAF4822505.1"/>
    </source>
</evidence>
<keyword evidence="2" id="KW-1185">Reference proteome</keyword>
<protein>
    <submittedName>
        <fullName evidence="1">Uncharacterized protein</fullName>
    </submittedName>
</protein>
<accession>A0A821QAW4</accession>
<gene>
    <name evidence="1" type="ORF">UJA718_LOCUS42225</name>
</gene>
<proteinExistence type="predicted"/>
<comment type="caution">
    <text evidence="1">The sequence shown here is derived from an EMBL/GenBank/DDBJ whole genome shotgun (WGS) entry which is preliminary data.</text>
</comment>
<name>A0A821QAW4_9BILA</name>
<feature type="non-terminal residue" evidence="1">
    <location>
        <position position="72"/>
    </location>
</feature>
<dbReference type="Proteomes" id="UP000663873">
    <property type="component" value="Unassembled WGS sequence"/>
</dbReference>
<dbReference type="Gene3D" id="3.90.176.10">
    <property type="entry name" value="Toxin ADP-ribosyltransferase, Chain A, domain 1"/>
    <property type="match status" value="1"/>
</dbReference>
<dbReference type="EMBL" id="CAJOBP010053448">
    <property type="protein sequence ID" value="CAF4822505.1"/>
    <property type="molecule type" value="Genomic_DNA"/>
</dbReference>
<reference evidence="1" key="1">
    <citation type="submission" date="2021-02" db="EMBL/GenBank/DDBJ databases">
        <authorList>
            <person name="Nowell W R."/>
        </authorList>
    </citation>
    <scope>NUCLEOTIDE SEQUENCE</scope>
</reference>
<dbReference type="AlphaFoldDB" id="A0A821QAW4"/>
<sequence>MEFFMRRDELKQRAYTGIAYRGITLSINELDNYKRAVRNESKGVLNFKSFSSASRDPMIALRFATKYPPKEN</sequence>